<proteinExistence type="predicted"/>
<sequence>MEYGPLAGGRGVEVSRERTQSVIDCFLVIHKKPITDLVEGYSLK</sequence>
<name>A0A0K0DFL7_ANGCA</name>
<dbReference type="WBParaSite" id="ACAC_0000976501-mRNA-1">
    <property type="protein sequence ID" value="ACAC_0000976501-mRNA-1"/>
    <property type="gene ID" value="ACAC_0000976501"/>
</dbReference>
<accession>A0A0K0DFL7</accession>
<reference evidence="1" key="1">
    <citation type="submission" date="2012-09" db="EMBL/GenBank/DDBJ databases">
        <authorList>
            <person name="Martin A.A."/>
        </authorList>
    </citation>
    <scope>NUCLEOTIDE SEQUENCE</scope>
</reference>
<protein>
    <submittedName>
        <fullName evidence="2">Uncharacterized protein</fullName>
    </submittedName>
</protein>
<organism evidence="1 2">
    <name type="scientific">Angiostrongylus cantonensis</name>
    <name type="common">Rat lungworm</name>
    <dbReference type="NCBI Taxonomy" id="6313"/>
    <lineage>
        <taxon>Eukaryota</taxon>
        <taxon>Metazoa</taxon>
        <taxon>Ecdysozoa</taxon>
        <taxon>Nematoda</taxon>
        <taxon>Chromadorea</taxon>
        <taxon>Rhabditida</taxon>
        <taxon>Rhabditina</taxon>
        <taxon>Rhabditomorpha</taxon>
        <taxon>Strongyloidea</taxon>
        <taxon>Metastrongylidae</taxon>
        <taxon>Angiostrongylus</taxon>
    </lineage>
</organism>
<keyword evidence="1" id="KW-1185">Reference proteome</keyword>
<dbReference type="AlphaFoldDB" id="A0A0K0DFL7"/>
<evidence type="ECO:0000313" key="1">
    <source>
        <dbReference type="Proteomes" id="UP000035642"/>
    </source>
</evidence>
<dbReference type="Proteomes" id="UP000035642">
    <property type="component" value="Unassembled WGS sequence"/>
</dbReference>
<reference evidence="2" key="2">
    <citation type="submission" date="2017-02" db="UniProtKB">
        <authorList>
            <consortium name="WormBaseParasite"/>
        </authorList>
    </citation>
    <scope>IDENTIFICATION</scope>
</reference>
<evidence type="ECO:0000313" key="2">
    <source>
        <dbReference type="WBParaSite" id="ACAC_0000976501-mRNA-1"/>
    </source>
</evidence>